<keyword evidence="2 3" id="KW-0378">Hydrolase</keyword>
<dbReference type="InterPro" id="IPR000086">
    <property type="entry name" value="NUDIX_hydrolase_dom"/>
</dbReference>
<dbReference type="PANTHER" id="PTHR43046:SF2">
    <property type="entry name" value="8-OXO-DGTP DIPHOSPHATASE-RELATED"/>
    <property type="match status" value="1"/>
</dbReference>
<sequence length="167" mass="19674">MFIRQNTKVRKQRSLPPRTRRKPRMGMSVKCMIFCDGDVLLLQKKDREGLRPWEFPGGGLEFGEDLHDAALREVREETGLTVELLDVAGLWSYKRTKLQFLTGVIFIAKATNRNVILSDEHTDFAWVKPVDFHKYRLQESLRQALERIQMSNERGQELRQYFVETFK</sequence>
<gene>
    <name evidence="6" type="primary">nudI</name>
    <name evidence="6" type="ORF">NCTC12020_00217</name>
</gene>
<comment type="cofactor">
    <cofactor evidence="1">
        <name>Mg(2+)</name>
        <dbReference type="ChEBI" id="CHEBI:18420"/>
    </cofactor>
</comment>
<reference evidence="6 7" key="1">
    <citation type="submission" date="2018-06" db="EMBL/GenBank/DDBJ databases">
        <authorList>
            <consortium name="Pathogen Informatics"/>
            <person name="Doyle S."/>
        </authorList>
    </citation>
    <scope>NUCLEOTIDE SEQUENCE [LARGE SCALE GENOMIC DNA]</scope>
    <source>
        <strain evidence="6 7">NCTC12020</strain>
    </source>
</reference>
<organism evidence="6 7">
    <name type="scientific">Veillonella criceti</name>
    <dbReference type="NCBI Taxonomy" id="103891"/>
    <lineage>
        <taxon>Bacteria</taxon>
        <taxon>Bacillati</taxon>
        <taxon>Bacillota</taxon>
        <taxon>Negativicutes</taxon>
        <taxon>Veillonellales</taxon>
        <taxon>Veillonellaceae</taxon>
        <taxon>Veillonella</taxon>
    </lineage>
</organism>
<dbReference type="EC" id="3.6.1.-" evidence="6"/>
<dbReference type="AlphaFoldDB" id="A0A380NGU6"/>
<dbReference type="PANTHER" id="PTHR43046">
    <property type="entry name" value="GDP-MANNOSE MANNOSYL HYDROLASE"/>
    <property type="match status" value="1"/>
</dbReference>
<dbReference type="SUPFAM" id="SSF55811">
    <property type="entry name" value="Nudix"/>
    <property type="match status" value="1"/>
</dbReference>
<dbReference type="Proteomes" id="UP000255367">
    <property type="component" value="Unassembled WGS sequence"/>
</dbReference>
<dbReference type="PROSITE" id="PS00893">
    <property type="entry name" value="NUDIX_BOX"/>
    <property type="match status" value="1"/>
</dbReference>
<feature type="domain" description="Nudix hydrolase" evidence="5">
    <location>
        <begin position="24"/>
        <end position="150"/>
    </location>
</feature>
<dbReference type="PRINTS" id="PR00502">
    <property type="entry name" value="NUDIXFAMILY"/>
</dbReference>
<evidence type="ECO:0000256" key="3">
    <source>
        <dbReference type="RuleBase" id="RU003476"/>
    </source>
</evidence>
<dbReference type="EMBL" id="UHIO01000001">
    <property type="protein sequence ID" value="SUP40107.1"/>
    <property type="molecule type" value="Genomic_DNA"/>
</dbReference>
<evidence type="ECO:0000256" key="2">
    <source>
        <dbReference type="ARBA" id="ARBA00022801"/>
    </source>
</evidence>
<dbReference type="Pfam" id="PF00293">
    <property type="entry name" value="NUDIX"/>
    <property type="match status" value="1"/>
</dbReference>
<dbReference type="InterPro" id="IPR020084">
    <property type="entry name" value="NUDIX_hydrolase_CS"/>
</dbReference>
<accession>A0A380NGU6</accession>
<proteinExistence type="inferred from homology"/>
<feature type="compositionally biased region" description="Basic residues" evidence="4">
    <location>
        <begin position="7"/>
        <end position="22"/>
    </location>
</feature>
<dbReference type="PROSITE" id="PS51462">
    <property type="entry name" value="NUDIX"/>
    <property type="match status" value="1"/>
</dbReference>
<evidence type="ECO:0000313" key="7">
    <source>
        <dbReference type="Proteomes" id="UP000255367"/>
    </source>
</evidence>
<evidence type="ECO:0000256" key="4">
    <source>
        <dbReference type="SAM" id="MobiDB-lite"/>
    </source>
</evidence>
<dbReference type="RefSeq" id="WP_245935674.1">
    <property type="nucleotide sequence ID" value="NZ_UHIO01000001.1"/>
</dbReference>
<evidence type="ECO:0000259" key="5">
    <source>
        <dbReference type="PROSITE" id="PS51462"/>
    </source>
</evidence>
<dbReference type="InterPro" id="IPR020476">
    <property type="entry name" value="Nudix_hydrolase"/>
</dbReference>
<keyword evidence="7" id="KW-1185">Reference proteome</keyword>
<comment type="similarity">
    <text evidence="3">Belongs to the Nudix hydrolase family.</text>
</comment>
<evidence type="ECO:0000313" key="6">
    <source>
        <dbReference type="EMBL" id="SUP40107.1"/>
    </source>
</evidence>
<evidence type="ECO:0000256" key="1">
    <source>
        <dbReference type="ARBA" id="ARBA00001946"/>
    </source>
</evidence>
<dbReference type="Gene3D" id="3.90.79.10">
    <property type="entry name" value="Nucleoside Triphosphate Pyrophosphohydrolase"/>
    <property type="match status" value="1"/>
</dbReference>
<protein>
    <submittedName>
        <fullName evidence="6">Nucleoside triphosphatase nudI</fullName>
        <ecNumber evidence="6">3.6.1.-</ecNumber>
    </submittedName>
</protein>
<name>A0A380NGU6_9FIRM</name>
<dbReference type="InterPro" id="IPR015797">
    <property type="entry name" value="NUDIX_hydrolase-like_dom_sf"/>
</dbReference>
<dbReference type="GO" id="GO:0016787">
    <property type="term" value="F:hydrolase activity"/>
    <property type="evidence" value="ECO:0007669"/>
    <property type="project" value="UniProtKB-KW"/>
</dbReference>
<feature type="region of interest" description="Disordered" evidence="4">
    <location>
        <begin position="1"/>
        <end position="22"/>
    </location>
</feature>